<comment type="caution">
    <text evidence="7">The sequence shown here is derived from an EMBL/GenBank/DDBJ whole genome shotgun (WGS) entry which is preliminary data.</text>
</comment>
<dbReference type="EMBL" id="JAACJK010000003">
    <property type="protein sequence ID" value="KAF5340725.1"/>
    <property type="molecule type" value="Genomic_DNA"/>
</dbReference>
<dbReference type="Proteomes" id="UP000541558">
    <property type="component" value="Unassembled WGS sequence"/>
</dbReference>
<keyword evidence="8" id="KW-1185">Reference proteome</keyword>
<dbReference type="GO" id="GO:0022857">
    <property type="term" value="F:transmembrane transporter activity"/>
    <property type="evidence" value="ECO:0007669"/>
    <property type="project" value="InterPro"/>
</dbReference>
<evidence type="ECO:0000256" key="3">
    <source>
        <dbReference type="ARBA" id="ARBA00022989"/>
    </source>
</evidence>
<feature type="compositionally biased region" description="Polar residues" evidence="5">
    <location>
        <begin position="35"/>
        <end position="49"/>
    </location>
</feature>
<evidence type="ECO:0000256" key="1">
    <source>
        <dbReference type="ARBA" id="ARBA00004141"/>
    </source>
</evidence>
<organism evidence="7 8">
    <name type="scientific">Ephemerocybe angulata</name>
    <dbReference type="NCBI Taxonomy" id="980116"/>
    <lineage>
        <taxon>Eukaryota</taxon>
        <taxon>Fungi</taxon>
        <taxon>Dikarya</taxon>
        <taxon>Basidiomycota</taxon>
        <taxon>Agaricomycotina</taxon>
        <taxon>Agaricomycetes</taxon>
        <taxon>Agaricomycetidae</taxon>
        <taxon>Agaricales</taxon>
        <taxon>Agaricineae</taxon>
        <taxon>Psathyrellaceae</taxon>
        <taxon>Ephemerocybe</taxon>
    </lineage>
</organism>
<feature type="transmembrane region" description="Helical" evidence="6">
    <location>
        <begin position="79"/>
        <end position="97"/>
    </location>
</feature>
<feature type="transmembrane region" description="Helical" evidence="6">
    <location>
        <begin position="137"/>
        <end position="156"/>
    </location>
</feature>
<feature type="compositionally biased region" description="Low complexity" evidence="5">
    <location>
        <begin position="20"/>
        <end position="31"/>
    </location>
</feature>
<name>A0A8H5CFA9_9AGAR</name>
<dbReference type="InterPro" id="IPR011701">
    <property type="entry name" value="MFS"/>
</dbReference>
<keyword evidence="3 6" id="KW-1133">Transmembrane helix</keyword>
<evidence type="ECO:0000256" key="6">
    <source>
        <dbReference type="SAM" id="Phobius"/>
    </source>
</evidence>
<accession>A0A8H5CFA9</accession>
<dbReference type="GO" id="GO:0005886">
    <property type="term" value="C:plasma membrane"/>
    <property type="evidence" value="ECO:0007669"/>
    <property type="project" value="TreeGrafter"/>
</dbReference>
<feature type="transmembrane region" description="Helical" evidence="6">
    <location>
        <begin position="527"/>
        <end position="546"/>
    </location>
</feature>
<gene>
    <name evidence="7" type="ORF">D9611_007352</name>
</gene>
<keyword evidence="2 6" id="KW-0812">Transmembrane</keyword>
<comment type="subcellular location">
    <subcellularLocation>
        <location evidence="1">Membrane</location>
        <topology evidence="1">Multi-pass membrane protein</topology>
    </subcellularLocation>
</comment>
<dbReference type="AlphaFoldDB" id="A0A8H5CFA9"/>
<feature type="region of interest" description="Disordered" evidence="5">
    <location>
        <begin position="1"/>
        <end position="52"/>
    </location>
</feature>
<proteinExistence type="predicted"/>
<feature type="transmembrane region" description="Helical" evidence="6">
    <location>
        <begin position="496"/>
        <end position="515"/>
    </location>
</feature>
<dbReference type="PANTHER" id="PTHR23502:SF5">
    <property type="entry name" value="QUINIDINE RESISTANCE PROTEIN 3"/>
    <property type="match status" value="1"/>
</dbReference>
<evidence type="ECO:0000256" key="5">
    <source>
        <dbReference type="SAM" id="MobiDB-lite"/>
    </source>
</evidence>
<feature type="transmembrane region" description="Helical" evidence="6">
    <location>
        <begin position="200"/>
        <end position="220"/>
    </location>
</feature>
<reference evidence="7 8" key="1">
    <citation type="journal article" date="2020" name="ISME J.">
        <title>Uncovering the hidden diversity of litter-decomposition mechanisms in mushroom-forming fungi.</title>
        <authorList>
            <person name="Floudas D."/>
            <person name="Bentzer J."/>
            <person name="Ahren D."/>
            <person name="Johansson T."/>
            <person name="Persson P."/>
            <person name="Tunlid A."/>
        </authorList>
    </citation>
    <scope>NUCLEOTIDE SEQUENCE [LARGE SCALE GENOMIC DNA]</scope>
    <source>
        <strain evidence="7 8">CBS 175.51</strain>
    </source>
</reference>
<evidence type="ECO:0000256" key="4">
    <source>
        <dbReference type="ARBA" id="ARBA00023136"/>
    </source>
</evidence>
<keyword evidence="4 6" id="KW-0472">Membrane</keyword>
<dbReference type="OrthoDB" id="2585655at2759"/>
<sequence>MSAVHSTGSPIPDDPELRRPPSSSGPSSPLEVARTASQHSSPSATNRSPKASLHHEAYDIEHVPVDDDPRKWSPLRKNMSLTLIASAAMIAGLAGSVQNPAVKEMELDLPATSTQFSLSVSLFVLVQGLFPLIWSALVYLASLSVFTIGSVVVGISKSIELVIGFRCFQAAGSSAVHAIGAATLADIFEPAERGTKMGIYYIAPLLGPAIGPIFGGALTTGFSWRAIFWFLTVVSGTNFLAFLLFFRDTFRRERSLTYQNALKQRMVSGDLQPSIAASAVPGKDQKQDVLPDAEKGGATLPPSVAVVPSEPIVLSLMDVSPVRPLVLVMKRMNNVITLSVSGLLFAFCFLIPYTSARTLSAHYNYDALKIGLVTLCFGFGNMAGSVLGGRWSDYQLRALKAKNGGISKPEVSYLPPFRDGFQKPMTYPQMRLHSTFVGAILLPPFALAFGWICQKQVHVSAICVFLFCCGFLSIWVYSSTLAYIVDANNGRSSTAVACNSAFRGVSAFIAIEIAVPMQDKLGDGWMYTIWAGIMALNGVFIFLASWKGGEWRERSEAHESKMNAS</sequence>
<dbReference type="Gene3D" id="1.20.1720.10">
    <property type="entry name" value="Multidrug resistance protein D"/>
    <property type="match status" value="1"/>
</dbReference>
<evidence type="ECO:0000313" key="7">
    <source>
        <dbReference type="EMBL" id="KAF5340725.1"/>
    </source>
</evidence>
<evidence type="ECO:0000256" key="2">
    <source>
        <dbReference type="ARBA" id="ARBA00022692"/>
    </source>
</evidence>
<dbReference type="InterPro" id="IPR036259">
    <property type="entry name" value="MFS_trans_sf"/>
</dbReference>
<feature type="transmembrane region" description="Helical" evidence="6">
    <location>
        <begin position="367"/>
        <end position="387"/>
    </location>
</feature>
<dbReference type="SUPFAM" id="SSF103473">
    <property type="entry name" value="MFS general substrate transporter"/>
    <property type="match status" value="1"/>
</dbReference>
<feature type="transmembrane region" description="Helical" evidence="6">
    <location>
        <begin position="458"/>
        <end position="484"/>
    </location>
</feature>
<dbReference type="Gene3D" id="1.20.1250.20">
    <property type="entry name" value="MFS general substrate transporter like domains"/>
    <property type="match status" value="1"/>
</dbReference>
<feature type="transmembrane region" description="Helical" evidence="6">
    <location>
        <begin position="226"/>
        <end position="246"/>
    </location>
</feature>
<evidence type="ECO:0008006" key="9">
    <source>
        <dbReference type="Google" id="ProtNLM"/>
    </source>
</evidence>
<dbReference type="Pfam" id="PF07690">
    <property type="entry name" value="MFS_1"/>
    <property type="match status" value="1"/>
</dbReference>
<feature type="transmembrane region" description="Helical" evidence="6">
    <location>
        <begin position="432"/>
        <end position="452"/>
    </location>
</feature>
<dbReference type="PANTHER" id="PTHR23502">
    <property type="entry name" value="MAJOR FACILITATOR SUPERFAMILY"/>
    <property type="match status" value="1"/>
</dbReference>
<protein>
    <recommendedName>
        <fullName evidence="9">Major facilitator superfamily (MFS) profile domain-containing protein</fullName>
    </recommendedName>
</protein>
<evidence type="ECO:0000313" key="8">
    <source>
        <dbReference type="Proteomes" id="UP000541558"/>
    </source>
</evidence>
<feature type="transmembrane region" description="Helical" evidence="6">
    <location>
        <begin position="335"/>
        <end position="355"/>
    </location>
</feature>